<keyword evidence="2" id="KW-1185">Reference proteome</keyword>
<dbReference type="Proteomes" id="UP000324222">
    <property type="component" value="Unassembled WGS sequence"/>
</dbReference>
<comment type="caution">
    <text evidence="1">The sequence shown here is derived from an EMBL/GenBank/DDBJ whole genome shotgun (WGS) entry which is preliminary data.</text>
</comment>
<dbReference type="AlphaFoldDB" id="A0A5B7JKR2"/>
<evidence type="ECO:0000313" key="1">
    <source>
        <dbReference type="EMBL" id="MPC93727.1"/>
    </source>
</evidence>
<name>A0A5B7JKR2_PORTR</name>
<dbReference type="EMBL" id="VSRR010095867">
    <property type="protein sequence ID" value="MPC93727.1"/>
    <property type="molecule type" value="Genomic_DNA"/>
</dbReference>
<reference evidence="1 2" key="1">
    <citation type="submission" date="2019-05" db="EMBL/GenBank/DDBJ databases">
        <title>Another draft genome of Portunus trituberculatus and its Hox gene families provides insights of decapod evolution.</title>
        <authorList>
            <person name="Jeong J.-H."/>
            <person name="Song I."/>
            <person name="Kim S."/>
            <person name="Choi T."/>
            <person name="Kim D."/>
            <person name="Ryu S."/>
            <person name="Kim W."/>
        </authorList>
    </citation>
    <scope>NUCLEOTIDE SEQUENCE [LARGE SCALE GENOMIC DNA]</scope>
    <source>
        <tissue evidence="1">Muscle</tissue>
    </source>
</reference>
<organism evidence="1 2">
    <name type="scientific">Portunus trituberculatus</name>
    <name type="common">Swimming crab</name>
    <name type="synonym">Neptunus trituberculatus</name>
    <dbReference type="NCBI Taxonomy" id="210409"/>
    <lineage>
        <taxon>Eukaryota</taxon>
        <taxon>Metazoa</taxon>
        <taxon>Ecdysozoa</taxon>
        <taxon>Arthropoda</taxon>
        <taxon>Crustacea</taxon>
        <taxon>Multicrustacea</taxon>
        <taxon>Malacostraca</taxon>
        <taxon>Eumalacostraca</taxon>
        <taxon>Eucarida</taxon>
        <taxon>Decapoda</taxon>
        <taxon>Pleocyemata</taxon>
        <taxon>Brachyura</taxon>
        <taxon>Eubrachyura</taxon>
        <taxon>Portunoidea</taxon>
        <taxon>Portunidae</taxon>
        <taxon>Portuninae</taxon>
        <taxon>Portunus</taxon>
    </lineage>
</organism>
<protein>
    <submittedName>
        <fullName evidence="1">Uncharacterized protein</fullName>
    </submittedName>
</protein>
<gene>
    <name evidence="1" type="ORF">E2C01_088867</name>
</gene>
<sequence length="96" mass="9827">MRITLRLAALTRPVAGKGRQWPWGGAAVQITGTLRGGAGEEVGTRLMKGANGAKHPETHGRGSGARVVGAGRGEGATEGQLCRLTHSCNIVPCLDG</sequence>
<evidence type="ECO:0000313" key="2">
    <source>
        <dbReference type="Proteomes" id="UP000324222"/>
    </source>
</evidence>
<proteinExistence type="predicted"/>
<accession>A0A5B7JKR2</accession>